<dbReference type="PANTHER" id="PTHR35735:SF8">
    <property type="entry name" value="PROTEIN NIM1-INTERACTING 2"/>
    <property type="match status" value="1"/>
</dbReference>
<feature type="compositionally biased region" description="Basic and acidic residues" evidence="1">
    <location>
        <begin position="88"/>
        <end position="100"/>
    </location>
</feature>
<reference evidence="3" key="1">
    <citation type="submission" date="2016-04" db="EMBL/GenBank/DDBJ databases">
        <title>Cephalotus genome sequencing.</title>
        <authorList>
            <person name="Fukushima K."/>
            <person name="Hasebe M."/>
            <person name="Fang X."/>
        </authorList>
    </citation>
    <scope>NUCLEOTIDE SEQUENCE [LARGE SCALE GENOMIC DNA]</scope>
    <source>
        <strain evidence="3">cv. St1</strain>
    </source>
</reference>
<dbReference type="InParanoid" id="A0A1Q3DE52"/>
<protein>
    <submittedName>
        <fullName evidence="2">Uncharacterized protein</fullName>
    </submittedName>
</protein>
<dbReference type="PANTHER" id="PTHR35735">
    <property type="entry name" value="PROTEIN NIM1-INTERACTING 2"/>
    <property type="match status" value="1"/>
</dbReference>
<sequence>MEGTEKRKRGVDGEMDGERGKEDEAGRGQTVVTEDDEVEEFFAILGRMQEAIKSFEKGNGEGRQLTTRKGWRPCFKLEDFESTGNGVRDIDRDGDGKEEHGMEEDLGLDLNLNPPLSEPKSRPE</sequence>
<feature type="region of interest" description="Disordered" evidence="1">
    <location>
        <begin position="1"/>
        <end position="34"/>
    </location>
</feature>
<name>A0A1Q3DE52_CEPFO</name>
<feature type="compositionally biased region" description="Basic and acidic residues" evidence="1">
    <location>
        <begin position="10"/>
        <end position="26"/>
    </location>
</feature>
<accession>A0A1Q3DE52</accession>
<organism evidence="2 3">
    <name type="scientific">Cephalotus follicularis</name>
    <name type="common">Albany pitcher plant</name>
    <dbReference type="NCBI Taxonomy" id="3775"/>
    <lineage>
        <taxon>Eukaryota</taxon>
        <taxon>Viridiplantae</taxon>
        <taxon>Streptophyta</taxon>
        <taxon>Embryophyta</taxon>
        <taxon>Tracheophyta</taxon>
        <taxon>Spermatophyta</taxon>
        <taxon>Magnoliopsida</taxon>
        <taxon>eudicotyledons</taxon>
        <taxon>Gunneridae</taxon>
        <taxon>Pentapetalae</taxon>
        <taxon>rosids</taxon>
        <taxon>fabids</taxon>
        <taxon>Oxalidales</taxon>
        <taxon>Cephalotaceae</taxon>
        <taxon>Cephalotus</taxon>
    </lineage>
</organism>
<dbReference type="OrthoDB" id="1098796at2759"/>
<gene>
    <name evidence="2" type="ORF">CFOL_v3_34113</name>
</gene>
<evidence type="ECO:0000256" key="1">
    <source>
        <dbReference type="SAM" id="MobiDB-lite"/>
    </source>
</evidence>
<evidence type="ECO:0000313" key="2">
    <source>
        <dbReference type="EMBL" id="GAV90709.1"/>
    </source>
</evidence>
<proteinExistence type="predicted"/>
<keyword evidence="3" id="KW-1185">Reference proteome</keyword>
<dbReference type="EMBL" id="BDDD01006517">
    <property type="protein sequence ID" value="GAV90709.1"/>
    <property type="molecule type" value="Genomic_DNA"/>
</dbReference>
<evidence type="ECO:0000313" key="3">
    <source>
        <dbReference type="Proteomes" id="UP000187406"/>
    </source>
</evidence>
<dbReference type="GO" id="GO:0010112">
    <property type="term" value="P:regulation of systemic acquired resistance"/>
    <property type="evidence" value="ECO:0007669"/>
    <property type="project" value="InterPro"/>
</dbReference>
<dbReference type="AlphaFoldDB" id="A0A1Q3DE52"/>
<feature type="region of interest" description="Disordered" evidence="1">
    <location>
        <begin position="80"/>
        <end position="124"/>
    </location>
</feature>
<comment type="caution">
    <text evidence="2">The sequence shown here is derived from an EMBL/GenBank/DDBJ whole genome shotgun (WGS) entry which is preliminary data.</text>
</comment>
<dbReference type="InterPro" id="IPR034577">
    <property type="entry name" value="NIMIN-2"/>
</dbReference>
<dbReference type="Proteomes" id="UP000187406">
    <property type="component" value="Unassembled WGS sequence"/>
</dbReference>
<dbReference type="FunCoup" id="A0A1Q3DE52">
    <property type="interactions" value="2"/>
</dbReference>